<feature type="non-terminal residue" evidence="1">
    <location>
        <position position="1"/>
    </location>
</feature>
<evidence type="ECO:0000313" key="2">
    <source>
        <dbReference type="Proteomes" id="UP001529510"/>
    </source>
</evidence>
<comment type="caution">
    <text evidence="1">The sequence shown here is derived from an EMBL/GenBank/DDBJ whole genome shotgun (WGS) entry which is preliminary data.</text>
</comment>
<dbReference type="Proteomes" id="UP001529510">
    <property type="component" value="Unassembled WGS sequence"/>
</dbReference>
<name>A0ABD0R1P1_CIRMR</name>
<proteinExistence type="predicted"/>
<reference evidence="1 2" key="1">
    <citation type="submission" date="2024-05" db="EMBL/GenBank/DDBJ databases">
        <title>Genome sequencing and assembly of Indian major carp, Cirrhinus mrigala (Hamilton, 1822).</title>
        <authorList>
            <person name="Mohindra V."/>
            <person name="Chowdhury L.M."/>
            <person name="Lal K."/>
            <person name="Jena J.K."/>
        </authorList>
    </citation>
    <scope>NUCLEOTIDE SEQUENCE [LARGE SCALE GENOMIC DNA]</scope>
    <source>
        <strain evidence="1">CM1030</strain>
        <tissue evidence="1">Blood</tissue>
    </source>
</reference>
<dbReference type="AlphaFoldDB" id="A0ABD0R1P1"/>
<evidence type="ECO:0000313" key="1">
    <source>
        <dbReference type="EMBL" id="KAL0192428.1"/>
    </source>
</evidence>
<gene>
    <name evidence="1" type="ORF">M9458_010724</name>
</gene>
<protein>
    <submittedName>
        <fullName evidence="1">Uncharacterized protein</fullName>
    </submittedName>
</protein>
<accession>A0ABD0R1P1</accession>
<keyword evidence="2" id="KW-1185">Reference proteome</keyword>
<dbReference type="EMBL" id="JAMKFB020000005">
    <property type="protein sequence ID" value="KAL0192428.1"/>
    <property type="molecule type" value="Genomic_DNA"/>
</dbReference>
<organism evidence="1 2">
    <name type="scientific">Cirrhinus mrigala</name>
    <name type="common">Mrigala</name>
    <dbReference type="NCBI Taxonomy" id="683832"/>
    <lineage>
        <taxon>Eukaryota</taxon>
        <taxon>Metazoa</taxon>
        <taxon>Chordata</taxon>
        <taxon>Craniata</taxon>
        <taxon>Vertebrata</taxon>
        <taxon>Euteleostomi</taxon>
        <taxon>Actinopterygii</taxon>
        <taxon>Neopterygii</taxon>
        <taxon>Teleostei</taxon>
        <taxon>Ostariophysi</taxon>
        <taxon>Cypriniformes</taxon>
        <taxon>Cyprinidae</taxon>
        <taxon>Labeoninae</taxon>
        <taxon>Labeonini</taxon>
        <taxon>Cirrhinus</taxon>
    </lineage>
</organism>
<sequence>PSSKGQKGTLVGYSPEGTPLYNFMGDALQHTSQSLPRFIKDSLKQILEEYDSRQIFYFLCLNLVR</sequence>